<dbReference type="STRING" id="329046.A0A1Y2CFQ8"/>
<evidence type="ECO:0000256" key="1">
    <source>
        <dbReference type="SAM" id="MobiDB-lite"/>
    </source>
</evidence>
<evidence type="ECO:0000313" key="2">
    <source>
        <dbReference type="EMBL" id="ORY45891.1"/>
    </source>
</evidence>
<dbReference type="GO" id="GO:0016020">
    <property type="term" value="C:membrane"/>
    <property type="evidence" value="ECO:0007669"/>
    <property type="project" value="InterPro"/>
</dbReference>
<dbReference type="GO" id="GO:0010961">
    <property type="term" value="P:intracellular magnesium ion homeostasis"/>
    <property type="evidence" value="ECO:0007669"/>
    <property type="project" value="TreeGrafter"/>
</dbReference>
<dbReference type="Gene3D" id="1.20.58.340">
    <property type="entry name" value="Magnesium transport protein CorA, transmembrane region"/>
    <property type="match status" value="1"/>
</dbReference>
<proteinExistence type="predicted"/>
<dbReference type="PANTHER" id="PTHR21535:SF51">
    <property type="entry name" value="MANGANESE RESISTANCE PROTEIN MNR2"/>
    <property type="match status" value="1"/>
</dbReference>
<reference evidence="2 3" key="1">
    <citation type="submission" date="2016-07" db="EMBL/GenBank/DDBJ databases">
        <title>Pervasive Adenine N6-methylation of Active Genes in Fungi.</title>
        <authorList>
            <consortium name="DOE Joint Genome Institute"/>
            <person name="Mondo S.J."/>
            <person name="Dannebaum R.O."/>
            <person name="Kuo R.C."/>
            <person name="Labutti K."/>
            <person name="Haridas S."/>
            <person name="Kuo A."/>
            <person name="Salamov A."/>
            <person name="Ahrendt S.R."/>
            <person name="Lipzen A."/>
            <person name="Sullivan W."/>
            <person name="Andreopoulos W.B."/>
            <person name="Clum A."/>
            <person name="Lindquist E."/>
            <person name="Daum C."/>
            <person name="Ramamoorthy G.K."/>
            <person name="Gryganskyi A."/>
            <person name="Culley D."/>
            <person name="Magnuson J.K."/>
            <person name="James T.Y."/>
            <person name="O'Malley M.A."/>
            <person name="Stajich J.E."/>
            <person name="Spatafora J.W."/>
            <person name="Visel A."/>
            <person name="Grigoriev I.V."/>
        </authorList>
    </citation>
    <scope>NUCLEOTIDE SEQUENCE [LARGE SCALE GENOMIC DNA]</scope>
    <source>
        <strain evidence="2 3">JEL800</strain>
    </source>
</reference>
<dbReference type="Pfam" id="PF01544">
    <property type="entry name" value="CorA"/>
    <property type="match status" value="1"/>
</dbReference>
<accession>A0A1Y2CFQ8</accession>
<evidence type="ECO:0000313" key="3">
    <source>
        <dbReference type="Proteomes" id="UP000193642"/>
    </source>
</evidence>
<dbReference type="Proteomes" id="UP000193642">
    <property type="component" value="Unassembled WGS sequence"/>
</dbReference>
<feature type="compositionally biased region" description="Low complexity" evidence="1">
    <location>
        <begin position="85"/>
        <end position="94"/>
    </location>
</feature>
<dbReference type="InterPro" id="IPR002523">
    <property type="entry name" value="MgTranspt_CorA/ZnTranspt_ZntB"/>
</dbReference>
<feature type="region of interest" description="Disordered" evidence="1">
    <location>
        <begin position="83"/>
        <end position="102"/>
    </location>
</feature>
<dbReference type="PANTHER" id="PTHR21535">
    <property type="entry name" value="MAGNESIUM AND COBALT TRANSPORT PROTEIN/MITOCHONDRIAL IMPORT INNER MEMBRANE TRANSLOCASE SUBUNIT TIM8"/>
    <property type="match status" value="1"/>
</dbReference>
<gene>
    <name evidence="2" type="ORF">BCR33DRAFT_812730</name>
</gene>
<dbReference type="SUPFAM" id="SSF143865">
    <property type="entry name" value="CorA soluble domain-like"/>
    <property type="match status" value="1"/>
</dbReference>
<keyword evidence="3" id="KW-1185">Reference proteome</keyword>
<dbReference type="EMBL" id="MCGO01000018">
    <property type="protein sequence ID" value="ORY45891.1"/>
    <property type="molecule type" value="Genomic_DNA"/>
</dbReference>
<protein>
    <submittedName>
        <fullName evidence="2">Uncharacterized protein</fullName>
    </submittedName>
</protein>
<sequence length="102" mass="11812">MVHLDNVLKRIDRLTQYGLSVSPDWLNYALIDDVADCFLPLLEYIEHEVDSIDALVLILKEKEQSDMLLRIGQARRTVTNLLRYSTQKPTSSKQSSKDPHRE</sequence>
<name>A0A1Y2CFQ8_9FUNG</name>
<dbReference type="InterPro" id="IPR045861">
    <property type="entry name" value="CorA_cytoplasmic_dom"/>
</dbReference>
<dbReference type="AlphaFoldDB" id="A0A1Y2CFQ8"/>
<dbReference type="OrthoDB" id="29879at2759"/>
<organism evidence="2 3">
    <name type="scientific">Rhizoclosmatium globosum</name>
    <dbReference type="NCBI Taxonomy" id="329046"/>
    <lineage>
        <taxon>Eukaryota</taxon>
        <taxon>Fungi</taxon>
        <taxon>Fungi incertae sedis</taxon>
        <taxon>Chytridiomycota</taxon>
        <taxon>Chytridiomycota incertae sedis</taxon>
        <taxon>Chytridiomycetes</taxon>
        <taxon>Chytridiales</taxon>
        <taxon>Chytriomycetaceae</taxon>
        <taxon>Rhizoclosmatium</taxon>
    </lineage>
</organism>
<dbReference type="GO" id="GO:0015095">
    <property type="term" value="F:magnesium ion transmembrane transporter activity"/>
    <property type="evidence" value="ECO:0007669"/>
    <property type="project" value="TreeGrafter"/>
</dbReference>
<comment type="caution">
    <text evidence="2">The sequence shown here is derived from an EMBL/GenBank/DDBJ whole genome shotgun (WGS) entry which is preliminary data.</text>
</comment>